<dbReference type="InterPro" id="IPR006797">
    <property type="entry name" value="PRELI/MSF1_dom"/>
</dbReference>
<protein>
    <recommendedName>
        <fullName evidence="1">PRELI/MSF1 domain-containing protein</fullName>
    </recommendedName>
</protein>
<dbReference type="Proteomes" id="UP000694427">
    <property type="component" value="Unplaced"/>
</dbReference>
<dbReference type="AlphaFoldDB" id="A0A8C1N9K4"/>
<reference evidence="2" key="2">
    <citation type="submission" date="2025-09" db="UniProtKB">
        <authorList>
            <consortium name="Ensembl"/>
        </authorList>
    </citation>
    <scope>IDENTIFICATION</scope>
</reference>
<evidence type="ECO:0000313" key="2">
    <source>
        <dbReference type="Ensembl" id="ENSCCRP00010086737.1"/>
    </source>
</evidence>
<reference evidence="2" key="1">
    <citation type="submission" date="2025-08" db="UniProtKB">
        <authorList>
            <consortium name="Ensembl"/>
        </authorList>
    </citation>
    <scope>IDENTIFICATION</scope>
</reference>
<evidence type="ECO:0000313" key="3">
    <source>
        <dbReference type="Proteomes" id="UP000694427"/>
    </source>
</evidence>
<sequence length="83" mass="9727">MVQKYQSPVKVYKYPSELILVAYERRFPNCPLTPIFVNKFNISECHSEDGATQVMECRCTVDVEVPRLLKKEWSTCILSRRTL</sequence>
<dbReference type="Ensembl" id="ENSCCRT00010096205.1">
    <property type="protein sequence ID" value="ENSCCRP00010086737.1"/>
    <property type="gene ID" value="ENSCCRG00010037892.1"/>
</dbReference>
<organism evidence="2 3">
    <name type="scientific">Cyprinus carpio</name>
    <name type="common">Common carp</name>
    <dbReference type="NCBI Taxonomy" id="7962"/>
    <lineage>
        <taxon>Eukaryota</taxon>
        <taxon>Metazoa</taxon>
        <taxon>Chordata</taxon>
        <taxon>Craniata</taxon>
        <taxon>Vertebrata</taxon>
        <taxon>Euteleostomi</taxon>
        <taxon>Actinopterygii</taxon>
        <taxon>Neopterygii</taxon>
        <taxon>Teleostei</taxon>
        <taxon>Ostariophysi</taxon>
        <taxon>Cypriniformes</taxon>
        <taxon>Cyprinidae</taxon>
        <taxon>Cyprininae</taxon>
        <taxon>Cyprinus</taxon>
    </lineage>
</organism>
<evidence type="ECO:0000259" key="1">
    <source>
        <dbReference type="PROSITE" id="PS50904"/>
    </source>
</evidence>
<accession>A0A8C1N9K4</accession>
<feature type="domain" description="PRELI/MSF1" evidence="1">
    <location>
        <begin position="3"/>
        <end position="83"/>
    </location>
</feature>
<keyword evidence="3" id="KW-1185">Reference proteome</keyword>
<dbReference type="PROSITE" id="PS50904">
    <property type="entry name" value="PRELI_MSF1"/>
    <property type="match status" value="1"/>
</dbReference>
<name>A0A8C1N9K4_CYPCA</name>
<proteinExistence type="predicted"/>